<dbReference type="AlphaFoldDB" id="A0A5C6BF80"/>
<evidence type="ECO:0000313" key="4">
    <source>
        <dbReference type="Proteomes" id="UP000319908"/>
    </source>
</evidence>
<dbReference type="SUPFAM" id="SSF52317">
    <property type="entry name" value="Class I glutamine amidotransferase-like"/>
    <property type="match status" value="1"/>
</dbReference>
<keyword evidence="2" id="KW-0812">Transmembrane</keyword>
<protein>
    <submittedName>
        <fullName evidence="3">Uncharacterized protein</fullName>
    </submittedName>
</protein>
<keyword evidence="4" id="KW-1185">Reference proteome</keyword>
<dbReference type="EMBL" id="SJPU01000004">
    <property type="protein sequence ID" value="TWU10151.1"/>
    <property type="molecule type" value="Genomic_DNA"/>
</dbReference>
<gene>
    <name evidence="3" type="ORF">Poly21_51200</name>
</gene>
<evidence type="ECO:0000313" key="3">
    <source>
        <dbReference type="EMBL" id="TWU10151.1"/>
    </source>
</evidence>
<dbReference type="Gene3D" id="2.60.40.10">
    <property type="entry name" value="Immunoglobulins"/>
    <property type="match status" value="1"/>
</dbReference>
<keyword evidence="2" id="KW-1133">Transmembrane helix</keyword>
<dbReference type="InterPro" id="IPR013783">
    <property type="entry name" value="Ig-like_fold"/>
</dbReference>
<dbReference type="InterPro" id="IPR029062">
    <property type="entry name" value="Class_I_gatase-like"/>
</dbReference>
<organism evidence="3 4">
    <name type="scientific">Allorhodopirellula heiligendammensis</name>
    <dbReference type="NCBI Taxonomy" id="2714739"/>
    <lineage>
        <taxon>Bacteria</taxon>
        <taxon>Pseudomonadati</taxon>
        <taxon>Planctomycetota</taxon>
        <taxon>Planctomycetia</taxon>
        <taxon>Pirellulales</taxon>
        <taxon>Pirellulaceae</taxon>
        <taxon>Allorhodopirellula</taxon>
    </lineage>
</organism>
<feature type="compositionally biased region" description="Basic and acidic residues" evidence="1">
    <location>
        <begin position="332"/>
        <end position="343"/>
    </location>
</feature>
<dbReference type="OrthoDB" id="9781333at2"/>
<comment type="caution">
    <text evidence="3">The sequence shown here is derived from an EMBL/GenBank/DDBJ whole genome shotgun (WGS) entry which is preliminary data.</text>
</comment>
<sequence length="837" mass="92221">MAVPFSTWVTTALAATAEAEPGQLLWGAPGWAVPAAAIVAVLASLILWNYAHRNTTASIRVVAGLLKLAAVILLAVCLLQPLRSGTRPRPHANVLPVLVDNSQSMRLKPTGSNQTRSEKVADLLHDDAPWRVRLAQTFDVRTYAFDARLEAIDHPSELAADGYVSSLFGSLNNLSERFADRPVGGVLLFTDGNMTDAPPPDFDWSQLGFPIYAVLPKQDEEVRDLRIANVSAAQTDFESAPLTVRVDVDASAFGASEAIVQLRDATTNKVIEEQTVTTTTEVETQEVRFRFRPESSGLQFFTVNVFRESDRGTLEQPISPPSGNPESAVDAELPREDGTQPDKRVPAQLSAIDSDEATLVNNRQIVAVNRASGPYRVLYVAGRPNWEFKFIRRALQEDAEVQLVGLLRIANREAKFSFRDRGVNETNPLFAGLGSDAEDAAAQYDEPVILRLGVNESEELSDGFPESAEELFAYHGVILDDIDPEFFTQDQMLLLRQFVATRGGGLLMLGGQEMFADKRFGDTPLGELSPVYAARGTTRGRSGAFRLAFTREGMLQPWVRLRDNESAERQRIEAMPPFTTLNLVGDVKPGASALATVESTDGQSAPALVAHRFGKGRAAAIPVADLWRWSMHREARDRDDPAQAWRQITHWLVNEVPKRAEVRIEASRDPSQPVRIIATARDEHYLPLDNATVELEITPLNGDPFKIAARANDSAAGEYTATYWSREPGGYRVVANLKAADGSPIGSATAGWTAQSNAAEFRDLQLNRELLERITSQSGGEIIRDDRLDQFASELPEKKVPVTEAIVYPIWHHPWVMLVAMLCLCCEWGLRRWKGLA</sequence>
<reference evidence="3 4" key="1">
    <citation type="journal article" date="2020" name="Antonie Van Leeuwenhoek">
        <title>Rhodopirellula heiligendammensis sp. nov., Rhodopirellula pilleata sp. nov., and Rhodopirellula solitaria sp. nov. isolated from natural or artificial marine surfaces in Northern Germany and California, USA, and emended description of the genus Rhodopirellula.</title>
        <authorList>
            <person name="Kallscheuer N."/>
            <person name="Wiegand S."/>
            <person name="Jogler M."/>
            <person name="Boedeker C."/>
            <person name="Peeters S.H."/>
            <person name="Rast P."/>
            <person name="Heuer A."/>
            <person name="Jetten M.S.M."/>
            <person name="Rohde M."/>
            <person name="Jogler C."/>
        </authorList>
    </citation>
    <scope>NUCLEOTIDE SEQUENCE [LARGE SCALE GENOMIC DNA]</scope>
    <source>
        <strain evidence="3 4">Poly21</strain>
    </source>
</reference>
<evidence type="ECO:0000256" key="2">
    <source>
        <dbReference type="SAM" id="Phobius"/>
    </source>
</evidence>
<proteinExistence type="predicted"/>
<accession>A0A5C6BF80</accession>
<dbReference type="PANTHER" id="PTHR37947:SF1">
    <property type="entry name" value="BLL2462 PROTEIN"/>
    <property type="match status" value="1"/>
</dbReference>
<evidence type="ECO:0000256" key="1">
    <source>
        <dbReference type="SAM" id="MobiDB-lite"/>
    </source>
</evidence>
<feature type="region of interest" description="Disordered" evidence="1">
    <location>
        <begin position="312"/>
        <end position="343"/>
    </location>
</feature>
<dbReference type="Gene3D" id="3.40.50.880">
    <property type="match status" value="1"/>
</dbReference>
<dbReference type="Proteomes" id="UP000319908">
    <property type="component" value="Unassembled WGS sequence"/>
</dbReference>
<feature type="transmembrane region" description="Helical" evidence="2">
    <location>
        <begin position="29"/>
        <end position="50"/>
    </location>
</feature>
<name>A0A5C6BF80_9BACT</name>
<keyword evidence="2" id="KW-0472">Membrane</keyword>
<feature type="transmembrane region" description="Helical" evidence="2">
    <location>
        <begin position="62"/>
        <end position="82"/>
    </location>
</feature>
<dbReference type="PANTHER" id="PTHR37947">
    <property type="entry name" value="BLL2462 PROTEIN"/>
    <property type="match status" value="1"/>
</dbReference>